<dbReference type="PANTHER" id="PTHR30250:SF11">
    <property type="entry name" value="O-ANTIGEN TRANSPORTER-RELATED"/>
    <property type="match status" value="1"/>
</dbReference>
<feature type="transmembrane region" description="Helical" evidence="6">
    <location>
        <begin position="322"/>
        <end position="341"/>
    </location>
</feature>
<proteinExistence type="predicted"/>
<feature type="transmembrane region" description="Helical" evidence="6">
    <location>
        <begin position="106"/>
        <end position="125"/>
    </location>
</feature>
<keyword evidence="8" id="KW-1185">Reference proteome</keyword>
<evidence type="ECO:0000313" key="7">
    <source>
        <dbReference type="EMBL" id="MFC7420030.1"/>
    </source>
</evidence>
<feature type="transmembrane region" description="Helical" evidence="6">
    <location>
        <begin position="169"/>
        <end position="188"/>
    </location>
</feature>
<evidence type="ECO:0000256" key="1">
    <source>
        <dbReference type="ARBA" id="ARBA00004651"/>
    </source>
</evidence>
<dbReference type="InterPro" id="IPR050833">
    <property type="entry name" value="Poly_Biosynth_Transport"/>
</dbReference>
<dbReference type="RefSeq" id="WP_380187666.1">
    <property type="nucleotide sequence ID" value="NZ_JBHTBQ010000014.1"/>
</dbReference>
<sequence length="427" mass="47349">MFKKVFGGFFISNALQAGLQFLMIPFIVRALGVEEYGKWGLFEPAIYLFALIAQFGGNWSILKLVNADKMPVNFALRLCLKMCFWPALVSIALACIWAMLQFKLQYATLLMPIIILAEATLALGLASARAKLLARPYFLGILGKFGVLSLFSFINVMEHPFIVDTAVEWLAVYAIAVSFSAILVNYKILKKENSTVYSVDNEQELKAAALKYGVPIMISAIFATILNNADRYIVSSTLDHKILGSYVVALKLAGVLNFLITPVALWWPTARFQHIEDVDRGQIFFSKMSVFFSLGYSLAGAILYFLAPWLLPILAPNVHVEFSILLPLIIGVVIRAVEPSLNIGLLQEGQTHLLIYTTAIGAIFQIVLGFILSSYFMAQGVAWAFLISSIFSVGATHFISQKVYKIKFPYFLIISCVTFPFALVGVI</sequence>
<organism evidence="7 8">
    <name type="scientific">Iodobacter arcticus</name>
    <dbReference type="NCBI Taxonomy" id="590593"/>
    <lineage>
        <taxon>Bacteria</taxon>
        <taxon>Pseudomonadati</taxon>
        <taxon>Pseudomonadota</taxon>
        <taxon>Betaproteobacteria</taxon>
        <taxon>Neisseriales</taxon>
        <taxon>Chitinibacteraceae</taxon>
        <taxon>Iodobacter</taxon>
    </lineage>
</organism>
<feature type="transmembrane region" description="Helical" evidence="6">
    <location>
        <begin position="353"/>
        <end position="375"/>
    </location>
</feature>
<feature type="transmembrane region" description="Helical" evidence="6">
    <location>
        <begin position="78"/>
        <end position="100"/>
    </location>
</feature>
<evidence type="ECO:0000256" key="3">
    <source>
        <dbReference type="ARBA" id="ARBA00022692"/>
    </source>
</evidence>
<protein>
    <submittedName>
        <fullName evidence="7">Lipopolysaccharide biosynthesis protein</fullName>
    </submittedName>
</protein>
<dbReference type="EMBL" id="JBHTBQ010000014">
    <property type="protein sequence ID" value="MFC7420030.1"/>
    <property type="molecule type" value="Genomic_DNA"/>
</dbReference>
<name>A0ABW2R1Z2_9NEIS</name>
<keyword evidence="4 6" id="KW-1133">Transmembrane helix</keyword>
<feature type="transmembrane region" description="Helical" evidence="6">
    <location>
        <begin position="288"/>
        <end position="310"/>
    </location>
</feature>
<evidence type="ECO:0000256" key="4">
    <source>
        <dbReference type="ARBA" id="ARBA00022989"/>
    </source>
</evidence>
<feature type="transmembrane region" description="Helical" evidence="6">
    <location>
        <begin position="381"/>
        <end position="399"/>
    </location>
</feature>
<evidence type="ECO:0000256" key="6">
    <source>
        <dbReference type="SAM" id="Phobius"/>
    </source>
</evidence>
<evidence type="ECO:0000256" key="5">
    <source>
        <dbReference type="ARBA" id="ARBA00023136"/>
    </source>
</evidence>
<reference evidence="8" key="1">
    <citation type="journal article" date="2019" name="Int. J. Syst. Evol. Microbiol.">
        <title>The Global Catalogue of Microorganisms (GCM) 10K type strain sequencing project: providing services to taxonomists for standard genome sequencing and annotation.</title>
        <authorList>
            <consortium name="The Broad Institute Genomics Platform"/>
            <consortium name="The Broad Institute Genome Sequencing Center for Infectious Disease"/>
            <person name="Wu L."/>
            <person name="Ma J."/>
        </authorList>
    </citation>
    <scope>NUCLEOTIDE SEQUENCE [LARGE SCALE GENOMIC DNA]</scope>
    <source>
        <strain evidence="8">CCUG 62945</strain>
    </source>
</reference>
<dbReference type="Proteomes" id="UP001596473">
    <property type="component" value="Unassembled WGS sequence"/>
</dbReference>
<dbReference type="InterPro" id="IPR002797">
    <property type="entry name" value="Polysacc_synth"/>
</dbReference>
<keyword evidence="2" id="KW-1003">Cell membrane</keyword>
<evidence type="ECO:0000313" key="8">
    <source>
        <dbReference type="Proteomes" id="UP001596473"/>
    </source>
</evidence>
<feature type="transmembrane region" description="Helical" evidence="6">
    <location>
        <begin position="246"/>
        <end position="267"/>
    </location>
</feature>
<accession>A0ABW2R1Z2</accession>
<dbReference type="PANTHER" id="PTHR30250">
    <property type="entry name" value="PST FAMILY PREDICTED COLANIC ACID TRANSPORTER"/>
    <property type="match status" value="1"/>
</dbReference>
<feature type="transmembrane region" description="Helical" evidence="6">
    <location>
        <begin position="137"/>
        <end position="157"/>
    </location>
</feature>
<comment type="caution">
    <text evidence="7">The sequence shown here is derived from an EMBL/GenBank/DDBJ whole genome shotgun (WGS) entry which is preliminary data.</text>
</comment>
<keyword evidence="3 6" id="KW-0812">Transmembrane</keyword>
<comment type="subcellular location">
    <subcellularLocation>
        <location evidence="1">Cell membrane</location>
        <topology evidence="1">Multi-pass membrane protein</topology>
    </subcellularLocation>
</comment>
<feature type="transmembrane region" description="Helical" evidence="6">
    <location>
        <begin position="209"/>
        <end position="226"/>
    </location>
</feature>
<keyword evidence="5 6" id="KW-0472">Membrane</keyword>
<dbReference type="Pfam" id="PF01943">
    <property type="entry name" value="Polysacc_synt"/>
    <property type="match status" value="1"/>
</dbReference>
<feature type="transmembrane region" description="Helical" evidence="6">
    <location>
        <begin position="408"/>
        <end position="426"/>
    </location>
</feature>
<evidence type="ECO:0000256" key="2">
    <source>
        <dbReference type="ARBA" id="ARBA00022475"/>
    </source>
</evidence>
<gene>
    <name evidence="7" type="ORF">ACFQNF_09040</name>
</gene>
<feature type="transmembrane region" description="Helical" evidence="6">
    <location>
        <begin position="46"/>
        <end position="66"/>
    </location>
</feature>